<dbReference type="Pfam" id="PF14035">
    <property type="entry name" value="YlzJ"/>
    <property type="match status" value="1"/>
</dbReference>
<accession>A0A8J2ZW76</accession>
<dbReference type="Proteomes" id="UP000656813">
    <property type="component" value="Unassembled WGS sequence"/>
</dbReference>
<name>A0A8J2ZW76_9BACL</name>
<dbReference type="InterPro" id="IPR025619">
    <property type="entry name" value="YlzJ"/>
</dbReference>
<organism evidence="1 2">
    <name type="scientific">Pullulanibacillus pueri</name>
    <dbReference type="NCBI Taxonomy" id="1437324"/>
    <lineage>
        <taxon>Bacteria</taxon>
        <taxon>Bacillati</taxon>
        <taxon>Bacillota</taxon>
        <taxon>Bacilli</taxon>
        <taxon>Bacillales</taxon>
        <taxon>Sporolactobacillaceae</taxon>
        <taxon>Pullulanibacillus</taxon>
    </lineage>
</organism>
<dbReference type="AlphaFoldDB" id="A0A8J2ZW76"/>
<protein>
    <recommendedName>
        <fullName evidence="3">YlzJ-like protein</fullName>
    </recommendedName>
</protein>
<gene>
    <name evidence="1" type="ORF">GCM10007096_20770</name>
</gene>
<keyword evidence="2" id="KW-1185">Reference proteome</keyword>
<comment type="caution">
    <text evidence="1">The sequence shown here is derived from an EMBL/GenBank/DDBJ whole genome shotgun (WGS) entry which is preliminary data.</text>
</comment>
<reference evidence="1" key="1">
    <citation type="journal article" date="2014" name="Int. J. Syst. Evol. Microbiol.">
        <title>Complete genome sequence of Corynebacterium casei LMG S-19264T (=DSM 44701T), isolated from a smear-ripened cheese.</title>
        <authorList>
            <consortium name="US DOE Joint Genome Institute (JGI-PGF)"/>
            <person name="Walter F."/>
            <person name="Albersmeier A."/>
            <person name="Kalinowski J."/>
            <person name="Ruckert C."/>
        </authorList>
    </citation>
    <scope>NUCLEOTIDE SEQUENCE</scope>
    <source>
        <strain evidence="1">CGMCC 1.12777</strain>
    </source>
</reference>
<sequence length="74" mass="8514">MYYTIVPHEILFDEDHDVPTAQRRTIQVDGVPLIIEQSSTSEYEIVQILSSNPQDFLSEKIQPGKKMTLQPLLK</sequence>
<evidence type="ECO:0000313" key="2">
    <source>
        <dbReference type="Proteomes" id="UP000656813"/>
    </source>
</evidence>
<reference evidence="1" key="2">
    <citation type="submission" date="2020-09" db="EMBL/GenBank/DDBJ databases">
        <authorList>
            <person name="Sun Q."/>
            <person name="Zhou Y."/>
        </authorList>
    </citation>
    <scope>NUCLEOTIDE SEQUENCE</scope>
    <source>
        <strain evidence="1">CGMCC 1.12777</strain>
    </source>
</reference>
<proteinExistence type="predicted"/>
<evidence type="ECO:0008006" key="3">
    <source>
        <dbReference type="Google" id="ProtNLM"/>
    </source>
</evidence>
<dbReference type="RefSeq" id="WP_188497335.1">
    <property type="nucleotide sequence ID" value="NZ_BMFV01000014.1"/>
</dbReference>
<dbReference type="EMBL" id="BMFV01000014">
    <property type="protein sequence ID" value="GGH82017.1"/>
    <property type="molecule type" value="Genomic_DNA"/>
</dbReference>
<evidence type="ECO:0000313" key="1">
    <source>
        <dbReference type="EMBL" id="GGH82017.1"/>
    </source>
</evidence>